<protein>
    <submittedName>
        <fullName evidence="1">Uncharacterized protein</fullName>
    </submittedName>
</protein>
<dbReference type="AlphaFoldDB" id="A0A9Q1C803"/>
<dbReference type="Proteomes" id="UP001152320">
    <property type="component" value="Chromosome 6"/>
</dbReference>
<name>A0A9Q1C803_HOLLE</name>
<evidence type="ECO:0000313" key="2">
    <source>
        <dbReference type="Proteomes" id="UP001152320"/>
    </source>
</evidence>
<organism evidence="1 2">
    <name type="scientific">Holothuria leucospilota</name>
    <name type="common">Black long sea cucumber</name>
    <name type="synonym">Mertensiothuria leucospilota</name>
    <dbReference type="NCBI Taxonomy" id="206669"/>
    <lineage>
        <taxon>Eukaryota</taxon>
        <taxon>Metazoa</taxon>
        <taxon>Echinodermata</taxon>
        <taxon>Eleutherozoa</taxon>
        <taxon>Echinozoa</taxon>
        <taxon>Holothuroidea</taxon>
        <taxon>Aspidochirotacea</taxon>
        <taxon>Aspidochirotida</taxon>
        <taxon>Holothuriidae</taxon>
        <taxon>Holothuria</taxon>
    </lineage>
</organism>
<accession>A0A9Q1C803</accession>
<gene>
    <name evidence="1" type="ORF">HOLleu_13995</name>
</gene>
<dbReference type="EMBL" id="JAIZAY010000006">
    <property type="protein sequence ID" value="KAJ8039860.1"/>
    <property type="molecule type" value="Genomic_DNA"/>
</dbReference>
<evidence type="ECO:0000313" key="1">
    <source>
        <dbReference type="EMBL" id="KAJ8039860.1"/>
    </source>
</evidence>
<comment type="caution">
    <text evidence="1">The sequence shown here is derived from an EMBL/GenBank/DDBJ whole genome shotgun (WGS) entry which is preliminary data.</text>
</comment>
<proteinExistence type="predicted"/>
<keyword evidence="2" id="KW-1185">Reference proteome</keyword>
<sequence>MVKSIVFLKVLREVSRPPIPHRVPWPCYLDLGLPSRDLLRDLERLREDEPDRDLLDEDEELCRDRDLDLDLDLEE</sequence>
<reference evidence="1" key="1">
    <citation type="submission" date="2021-10" db="EMBL/GenBank/DDBJ databases">
        <title>Tropical sea cucumber genome reveals ecological adaptation and Cuvierian tubules defense mechanism.</title>
        <authorList>
            <person name="Chen T."/>
        </authorList>
    </citation>
    <scope>NUCLEOTIDE SEQUENCE</scope>
    <source>
        <strain evidence="1">Nanhai2018</strain>
        <tissue evidence="1">Muscle</tissue>
    </source>
</reference>